<sequence length="171" mass="18041">MGGPGRDQPRRNLCSRLLVCMGDQRFIWAGLLGKLFKSHNSNKHYIGWILSCSRDPIKSIPPPTAQAKSVAFTTTATAFSAAELSARASTSSTAKSFPTACTSSEPSVASMAATYAAAKSATAAFTSSEASTACNGVPSHKSSKINIGQEIMTQEDLIIINSRAETFNQSC</sequence>
<keyword evidence="2" id="KW-1185">Reference proteome</keyword>
<evidence type="ECO:0000313" key="2">
    <source>
        <dbReference type="Proteomes" id="UP000236161"/>
    </source>
</evidence>
<dbReference type="Proteomes" id="UP000236161">
    <property type="component" value="Unassembled WGS sequence"/>
</dbReference>
<protein>
    <submittedName>
        <fullName evidence="1">Uncharacterized protein</fullName>
    </submittedName>
</protein>
<evidence type="ECO:0000313" key="1">
    <source>
        <dbReference type="EMBL" id="PKA60187.1"/>
    </source>
</evidence>
<dbReference type="EMBL" id="KZ451940">
    <property type="protein sequence ID" value="PKA60187.1"/>
    <property type="molecule type" value="Genomic_DNA"/>
</dbReference>
<gene>
    <name evidence="1" type="ORF">AXF42_Ash021198</name>
</gene>
<proteinExistence type="predicted"/>
<name>A0A2I0AXC3_9ASPA</name>
<reference evidence="1 2" key="1">
    <citation type="journal article" date="2017" name="Nature">
        <title>The Apostasia genome and the evolution of orchids.</title>
        <authorList>
            <person name="Zhang G.Q."/>
            <person name="Liu K.W."/>
            <person name="Li Z."/>
            <person name="Lohaus R."/>
            <person name="Hsiao Y.Y."/>
            <person name="Niu S.C."/>
            <person name="Wang J.Y."/>
            <person name="Lin Y.C."/>
            <person name="Xu Q."/>
            <person name="Chen L.J."/>
            <person name="Yoshida K."/>
            <person name="Fujiwara S."/>
            <person name="Wang Z.W."/>
            <person name="Zhang Y.Q."/>
            <person name="Mitsuda N."/>
            <person name="Wang M."/>
            <person name="Liu G.H."/>
            <person name="Pecoraro L."/>
            <person name="Huang H.X."/>
            <person name="Xiao X.J."/>
            <person name="Lin M."/>
            <person name="Wu X.Y."/>
            <person name="Wu W.L."/>
            <person name="Chen Y.Y."/>
            <person name="Chang S.B."/>
            <person name="Sakamoto S."/>
            <person name="Ohme-Takagi M."/>
            <person name="Yagi M."/>
            <person name="Zeng S.J."/>
            <person name="Shen C.Y."/>
            <person name="Yeh C.M."/>
            <person name="Luo Y.B."/>
            <person name="Tsai W.C."/>
            <person name="Van de Peer Y."/>
            <person name="Liu Z.J."/>
        </authorList>
    </citation>
    <scope>NUCLEOTIDE SEQUENCE [LARGE SCALE GENOMIC DNA]</scope>
    <source>
        <strain evidence="2">cv. Shenzhen</strain>
        <tissue evidence="1">Stem</tissue>
    </source>
</reference>
<dbReference type="AlphaFoldDB" id="A0A2I0AXC3"/>
<organism evidence="1 2">
    <name type="scientific">Apostasia shenzhenica</name>
    <dbReference type="NCBI Taxonomy" id="1088818"/>
    <lineage>
        <taxon>Eukaryota</taxon>
        <taxon>Viridiplantae</taxon>
        <taxon>Streptophyta</taxon>
        <taxon>Embryophyta</taxon>
        <taxon>Tracheophyta</taxon>
        <taxon>Spermatophyta</taxon>
        <taxon>Magnoliopsida</taxon>
        <taxon>Liliopsida</taxon>
        <taxon>Asparagales</taxon>
        <taxon>Orchidaceae</taxon>
        <taxon>Apostasioideae</taxon>
        <taxon>Apostasia</taxon>
    </lineage>
</organism>
<accession>A0A2I0AXC3</accession>